<dbReference type="Proteomes" id="UP000005237">
    <property type="component" value="Unassembled WGS sequence"/>
</dbReference>
<dbReference type="EnsemblMetazoa" id="CJA39415.1">
    <property type="protein sequence ID" value="CJA39415.1"/>
    <property type="gene ID" value="WBGene00215262"/>
</dbReference>
<sequence>MGPRSLGLRLFRRREKGGGTVCALLASTNRLPRLVSSRLISSRAHSPFDVFAYPSLRCSASRRFWLPPTVPL</sequence>
<keyword evidence="2" id="KW-1185">Reference proteome</keyword>
<protein>
    <submittedName>
        <fullName evidence="1">Uncharacterized protein</fullName>
    </submittedName>
</protein>
<evidence type="ECO:0000313" key="1">
    <source>
        <dbReference type="EnsemblMetazoa" id="CJA39415.1"/>
    </source>
</evidence>
<reference evidence="1" key="2">
    <citation type="submission" date="2022-06" db="UniProtKB">
        <authorList>
            <consortium name="EnsemblMetazoa"/>
        </authorList>
    </citation>
    <scope>IDENTIFICATION</scope>
    <source>
        <strain evidence="1">DF5081</strain>
    </source>
</reference>
<organism evidence="1 2">
    <name type="scientific">Caenorhabditis japonica</name>
    <dbReference type="NCBI Taxonomy" id="281687"/>
    <lineage>
        <taxon>Eukaryota</taxon>
        <taxon>Metazoa</taxon>
        <taxon>Ecdysozoa</taxon>
        <taxon>Nematoda</taxon>
        <taxon>Chromadorea</taxon>
        <taxon>Rhabditida</taxon>
        <taxon>Rhabditina</taxon>
        <taxon>Rhabditomorpha</taxon>
        <taxon>Rhabditoidea</taxon>
        <taxon>Rhabditidae</taxon>
        <taxon>Peloderinae</taxon>
        <taxon>Caenorhabditis</taxon>
    </lineage>
</organism>
<reference evidence="2" key="1">
    <citation type="submission" date="2010-08" db="EMBL/GenBank/DDBJ databases">
        <authorList>
            <consortium name="Caenorhabditis japonica Sequencing Consortium"/>
            <person name="Wilson R.K."/>
        </authorList>
    </citation>
    <scope>NUCLEOTIDE SEQUENCE [LARGE SCALE GENOMIC DNA]</scope>
    <source>
        <strain evidence="2">DF5081</strain>
    </source>
</reference>
<name>A0A8R1IV05_CAEJA</name>
<accession>A0A8R1IV05</accession>
<proteinExistence type="predicted"/>
<evidence type="ECO:0000313" key="2">
    <source>
        <dbReference type="Proteomes" id="UP000005237"/>
    </source>
</evidence>
<dbReference type="AlphaFoldDB" id="A0A8R1IV05"/>